<gene>
    <name evidence="2" type="ORF">DARMORV10_C06P18400.1</name>
</gene>
<keyword evidence="1" id="KW-0812">Transmembrane</keyword>
<proteinExistence type="predicted"/>
<sequence>ITSSHHSRPRPPALFTTHLSLVFVLFWALLVLGYCLISSYLIECTIVVDIYY</sequence>
<feature type="non-terminal residue" evidence="2">
    <location>
        <position position="1"/>
    </location>
</feature>
<keyword evidence="1" id="KW-1133">Transmembrane helix</keyword>
<dbReference type="AlphaFoldDB" id="A0A816QAQ4"/>
<evidence type="ECO:0000256" key="1">
    <source>
        <dbReference type="SAM" id="Phobius"/>
    </source>
</evidence>
<feature type="transmembrane region" description="Helical" evidence="1">
    <location>
        <begin position="21"/>
        <end position="42"/>
    </location>
</feature>
<dbReference type="Proteomes" id="UP001295469">
    <property type="component" value="Chromosome C06"/>
</dbReference>
<reference evidence="2" key="1">
    <citation type="submission" date="2021-01" db="EMBL/GenBank/DDBJ databases">
        <authorList>
            <consortium name="Genoscope - CEA"/>
            <person name="William W."/>
        </authorList>
    </citation>
    <scope>NUCLEOTIDE SEQUENCE</scope>
</reference>
<name>A0A816QAQ4_BRANA</name>
<protein>
    <submittedName>
        <fullName evidence="2">(rape) hypothetical protein</fullName>
    </submittedName>
</protein>
<keyword evidence="1" id="KW-0472">Membrane</keyword>
<organism evidence="2">
    <name type="scientific">Brassica napus</name>
    <name type="common">Rape</name>
    <dbReference type="NCBI Taxonomy" id="3708"/>
    <lineage>
        <taxon>Eukaryota</taxon>
        <taxon>Viridiplantae</taxon>
        <taxon>Streptophyta</taxon>
        <taxon>Embryophyta</taxon>
        <taxon>Tracheophyta</taxon>
        <taxon>Spermatophyta</taxon>
        <taxon>Magnoliopsida</taxon>
        <taxon>eudicotyledons</taxon>
        <taxon>Gunneridae</taxon>
        <taxon>Pentapetalae</taxon>
        <taxon>rosids</taxon>
        <taxon>malvids</taxon>
        <taxon>Brassicales</taxon>
        <taxon>Brassicaceae</taxon>
        <taxon>Brassiceae</taxon>
        <taxon>Brassica</taxon>
    </lineage>
</organism>
<evidence type="ECO:0000313" key="2">
    <source>
        <dbReference type="EMBL" id="CAF2057778.1"/>
    </source>
</evidence>
<dbReference type="EMBL" id="HG994370">
    <property type="protein sequence ID" value="CAF2057778.1"/>
    <property type="molecule type" value="Genomic_DNA"/>
</dbReference>
<accession>A0A816QAQ4</accession>